<organism evidence="1 2">
    <name type="scientific">Nocardioides pinisoli</name>
    <dbReference type="NCBI Taxonomy" id="2950279"/>
    <lineage>
        <taxon>Bacteria</taxon>
        <taxon>Bacillati</taxon>
        <taxon>Actinomycetota</taxon>
        <taxon>Actinomycetes</taxon>
        <taxon>Propionibacteriales</taxon>
        <taxon>Nocardioidaceae</taxon>
        <taxon>Nocardioides</taxon>
    </lineage>
</organism>
<evidence type="ECO:0000313" key="1">
    <source>
        <dbReference type="EMBL" id="MCP3424008.1"/>
    </source>
</evidence>
<dbReference type="RefSeq" id="WP_254183171.1">
    <property type="nucleotide sequence ID" value="NZ_JANARS010000011.1"/>
</dbReference>
<dbReference type="EMBL" id="JANARS010000011">
    <property type="protein sequence ID" value="MCP3424008.1"/>
    <property type="molecule type" value="Genomic_DNA"/>
</dbReference>
<evidence type="ECO:0000313" key="2">
    <source>
        <dbReference type="Proteomes" id="UP001204524"/>
    </source>
</evidence>
<gene>
    <name evidence="1" type="ORF">NCI01_19560</name>
</gene>
<sequence length="273" mass="27756">MSDGLIDVAATDLAGSPYSQVAEGDFSGLVQASPAADEAWKAGEAFAQGDWALGVANVAGGCAELVAMIIDPIAALGSSVAGFLLDYMPPLPQMLDALAGNPALVEGIGGSWNNIGGAIDTAATDLQAAMHKVMASWSGLAADAYAAAVTLLVDVMYKMGGMCRAIGQGLAVASDVVQAVRGFTKSLISELVGQLISWAAQVAATFGLGASWVVPKATHRIWITVDDSRQVADLLVNAIRHSDLLVTTLKEVLTDKVAVGLAAYAGGLDVANG</sequence>
<comment type="caution">
    <text evidence="1">The sequence shown here is derived from an EMBL/GenBank/DDBJ whole genome shotgun (WGS) entry which is preliminary data.</text>
</comment>
<reference evidence="1 2" key="1">
    <citation type="submission" date="2022-06" db="EMBL/GenBank/DDBJ databases">
        <authorList>
            <person name="So Y."/>
        </authorList>
    </citation>
    <scope>NUCLEOTIDE SEQUENCE [LARGE SCALE GENOMIC DNA]</scope>
    <source>
        <strain evidence="1 2">STR3</strain>
    </source>
</reference>
<dbReference type="SUPFAM" id="SSF140453">
    <property type="entry name" value="EsxAB dimer-like"/>
    <property type="match status" value="1"/>
</dbReference>
<protein>
    <submittedName>
        <fullName evidence="1">Uncharacterized protein</fullName>
    </submittedName>
</protein>
<dbReference type="Gene3D" id="1.20.1260.20">
    <property type="entry name" value="PPE superfamily"/>
    <property type="match status" value="1"/>
</dbReference>
<dbReference type="InterPro" id="IPR038332">
    <property type="entry name" value="PPE_sf"/>
</dbReference>
<dbReference type="Proteomes" id="UP001204524">
    <property type="component" value="Unassembled WGS sequence"/>
</dbReference>
<proteinExistence type="predicted"/>
<name>A0ABT1L1V2_9ACTN</name>
<dbReference type="InterPro" id="IPR036689">
    <property type="entry name" value="ESAT-6-like_sf"/>
</dbReference>
<keyword evidence="2" id="KW-1185">Reference proteome</keyword>
<accession>A0ABT1L1V2</accession>